<protein>
    <submittedName>
        <fullName evidence="2">Uncharacterized protein</fullName>
    </submittedName>
</protein>
<comment type="caution">
    <text evidence="2">The sequence shown here is derived from an EMBL/GenBank/DDBJ whole genome shotgun (WGS) entry which is preliminary data.</text>
</comment>
<reference evidence="2 3" key="1">
    <citation type="journal article" date="2013" name="PLoS Genet.">
        <title>Genomic mechanisms accounting for the adaptation to parasitism in nematode-trapping fungi.</title>
        <authorList>
            <person name="Meerupati T."/>
            <person name="Andersson K.M."/>
            <person name="Friman E."/>
            <person name="Kumar D."/>
            <person name="Tunlid A."/>
            <person name="Ahren D."/>
        </authorList>
    </citation>
    <scope>NUCLEOTIDE SEQUENCE [LARGE SCALE GENOMIC DNA]</scope>
    <source>
        <strain evidence="2 3">CBS 200.50</strain>
    </source>
</reference>
<dbReference type="Proteomes" id="UP000015100">
    <property type="component" value="Unassembled WGS sequence"/>
</dbReference>
<accession>S8ADL9</accession>
<proteinExistence type="predicted"/>
<dbReference type="HOGENOM" id="CLU_2497848_0_0_1"/>
<keyword evidence="3" id="KW-1185">Reference proteome</keyword>
<sequence>MQFSKIFLITVCSIPALCAPIGEIAKRNPILTVDLSAGKLAKVHVDENIKADVADGTVKVDVTPNPVECVENILNGFSCEPPSSDV</sequence>
<dbReference type="AlphaFoldDB" id="S8ADL9"/>
<feature type="signal peptide" evidence="1">
    <location>
        <begin position="1"/>
        <end position="18"/>
    </location>
</feature>
<feature type="chain" id="PRO_5004560554" evidence="1">
    <location>
        <begin position="19"/>
        <end position="86"/>
    </location>
</feature>
<evidence type="ECO:0000313" key="3">
    <source>
        <dbReference type="Proteomes" id="UP000015100"/>
    </source>
</evidence>
<organism evidence="2 3">
    <name type="scientific">Dactylellina haptotyla (strain CBS 200.50)</name>
    <name type="common">Nematode-trapping fungus</name>
    <name type="synonym">Monacrosporium haptotylum</name>
    <dbReference type="NCBI Taxonomy" id="1284197"/>
    <lineage>
        <taxon>Eukaryota</taxon>
        <taxon>Fungi</taxon>
        <taxon>Dikarya</taxon>
        <taxon>Ascomycota</taxon>
        <taxon>Pezizomycotina</taxon>
        <taxon>Orbiliomycetes</taxon>
        <taxon>Orbiliales</taxon>
        <taxon>Orbiliaceae</taxon>
        <taxon>Dactylellina</taxon>
    </lineage>
</organism>
<dbReference type="EMBL" id="AQGS01000256">
    <property type="protein sequence ID" value="EPS41110.1"/>
    <property type="molecule type" value="Genomic_DNA"/>
</dbReference>
<evidence type="ECO:0000313" key="2">
    <source>
        <dbReference type="EMBL" id="EPS41110.1"/>
    </source>
</evidence>
<evidence type="ECO:0000256" key="1">
    <source>
        <dbReference type="SAM" id="SignalP"/>
    </source>
</evidence>
<name>S8ADL9_DACHA</name>
<keyword evidence="1" id="KW-0732">Signal</keyword>
<reference evidence="3" key="2">
    <citation type="submission" date="2013-04" db="EMBL/GenBank/DDBJ databases">
        <title>Genomic mechanisms accounting for the adaptation to parasitism in nematode-trapping fungi.</title>
        <authorList>
            <person name="Ahren D.G."/>
        </authorList>
    </citation>
    <scope>NUCLEOTIDE SEQUENCE [LARGE SCALE GENOMIC DNA]</scope>
    <source>
        <strain evidence="3">CBS 200.50</strain>
    </source>
</reference>
<gene>
    <name evidence="2" type="ORF">H072_5004</name>
</gene>